<protein>
    <submittedName>
        <fullName evidence="3">Tungsten ABC transporter substrate-binding protein</fullName>
    </submittedName>
</protein>
<organism evidence="3 4">
    <name type="scientific">Oceanispirochaeta crateris</name>
    <dbReference type="NCBI Taxonomy" id="2518645"/>
    <lineage>
        <taxon>Bacteria</taxon>
        <taxon>Pseudomonadati</taxon>
        <taxon>Spirochaetota</taxon>
        <taxon>Spirochaetia</taxon>
        <taxon>Spirochaetales</taxon>
        <taxon>Spirochaetaceae</taxon>
        <taxon>Oceanispirochaeta</taxon>
    </lineage>
</organism>
<accession>A0A5C1QT62</accession>
<feature type="chain" id="PRO_5022827099" evidence="1">
    <location>
        <begin position="19"/>
        <end position="270"/>
    </location>
</feature>
<dbReference type="EMBL" id="CP036150">
    <property type="protein sequence ID" value="QEN09814.1"/>
    <property type="molecule type" value="Genomic_DNA"/>
</dbReference>
<dbReference type="AlphaFoldDB" id="A0A5C1QT62"/>
<feature type="signal peptide" evidence="1">
    <location>
        <begin position="1"/>
        <end position="18"/>
    </location>
</feature>
<keyword evidence="4" id="KW-1185">Reference proteome</keyword>
<dbReference type="SUPFAM" id="SSF53850">
    <property type="entry name" value="Periplasmic binding protein-like II"/>
    <property type="match status" value="1"/>
</dbReference>
<dbReference type="PANTHER" id="PTHR37945:SF1">
    <property type="entry name" value="EXTRACELLULAR TUNGSTATE BINDING PROTEIN"/>
    <property type="match status" value="1"/>
</dbReference>
<dbReference type="Proteomes" id="UP000324209">
    <property type="component" value="Chromosome"/>
</dbReference>
<proteinExistence type="predicted"/>
<evidence type="ECO:0000313" key="3">
    <source>
        <dbReference type="EMBL" id="QEN09814.1"/>
    </source>
</evidence>
<dbReference type="InterPro" id="IPR052738">
    <property type="entry name" value="ABC-Tungstate_binding"/>
</dbReference>
<dbReference type="KEGG" id="ock:EXM22_00420"/>
<keyword evidence="1" id="KW-0732">Signal</keyword>
<evidence type="ECO:0000256" key="1">
    <source>
        <dbReference type="SAM" id="SignalP"/>
    </source>
</evidence>
<dbReference type="Gene3D" id="3.40.190.10">
    <property type="entry name" value="Periplasmic binding protein-like II"/>
    <property type="match status" value="2"/>
</dbReference>
<evidence type="ECO:0000259" key="2">
    <source>
        <dbReference type="Pfam" id="PF12849"/>
    </source>
</evidence>
<dbReference type="InterPro" id="IPR024370">
    <property type="entry name" value="PBP_domain"/>
</dbReference>
<sequence>MPALLLALCFTLTAGLSAEGQYEESTHIKLATTTSTENTGLLAELLPAFKEKTNIQVDVIAVGTGKAIAHGENGDVDVILVHARSKEDAFVEAGYGVNRRDVMHNDFVILGPDSDPAGIKGMTSAAEALSAIAAAQQDFLSRGDDSGTHTKELSLWNTAGMTPSGTWYKETGQGMGSVLTMTNEIQGYTLTDRGTWLAMKDNLDLSVLVEGDPVLFNPYGVIAVNPDLHEHVDYEGAMSFITFLTGPEGQSIIREFKKNGEPLFYADALK</sequence>
<reference evidence="3 4" key="1">
    <citation type="submission" date="2019-02" db="EMBL/GenBank/DDBJ databases">
        <title>Complete Genome Sequence and Methylome Analysis of free living Spirochaetas.</title>
        <authorList>
            <person name="Fomenkov A."/>
            <person name="Dubinina G."/>
            <person name="Leshcheva N."/>
            <person name="Mikheeva N."/>
            <person name="Grabovich M."/>
            <person name="Vincze T."/>
            <person name="Roberts R.J."/>
        </authorList>
    </citation>
    <scope>NUCLEOTIDE SEQUENCE [LARGE SCALE GENOMIC DNA]</scope>
    <source>
        <strain evidence="3 4">K2</strain>
    </source>
</reference>
<dbReference type="PANTHER" id="PTHR37945">
    <property type="entry name" value="EXTRACELLULAR TUNGSTATE BINDING PROTEIN"/>
    <property type="match status" value="1"/>
</dbReference>
<evidence type="ECO:0000313" key="4">
    <source>
        <dbReference type="Proteomes" id="UP000324209"/>
    </source>
</evidence>
<feature type="domain" description="PBP" evidence="2">
    <location>
        <begin position="23"/>
        <end position="248"/>
    </location>
</feature>
<gene>
    <name evidence="3" type="ORF">EXM22_00420</name>
</gene>
<dbReference type="OrthoDB" id="186379at2"/>
<dbReference type="Pfam" id="PF12849">
    <property type="entry name" value="PBP_like_2"/>
    <property type="match status" value="1"/>
</dbReference>
<name>A0A5C1QT62_9SPIO</name>